<sequence>MSCQRVFTPLRRQSQGFPDGLHVSKEIRQAIADRQPVVALESTIYTHGAMGKDLAYEHEELIRSYGGIPAIIAIVDGVPTVGVSPSEIVQMIEAGNAVKVSRRDVSYLVGMGLAGRKIHGGTTISGTMLLARLAGIRVFGTGGLGGVHRGGENTMDVSADLTELGRTRVAVVASGCKGFLDIPRTLEFLETQGCLVSTFADGRSKDIDFPGFWARNSGTPSPSVVNTEREAAAMILSQERLNIESGLLFANPVPEEYGIPLPEIRAAIEQAVTEADEKGFTGSKNTPYVLGRLKELTGNKAVVANIALVKSNLIRAANVAVELARLEDPSFQPTASQQSTPSAPVPAHAPIPSDPSSDILVAGSVAVDLSCDYTPSSKSEIAPQLHTSNPAAIRQSVGGVGHNVALAAHRASGDKSRVKLASLIANDTWGSTILSSLESEGLDPVLVSKLQDTQTYRTAQYVAINDGKKDLVMAMADMDIFNYDADPDLLKRVLEQSRPNWLVVDGNWSETNIKTLVKAGAKGECNIVFEPVSVEKSRRLFGLTNGAPALTVFPQSSMDLASPNTYELAAMYEQAKQRGYFDTNEWFGVIDAFGMRGAREKFVYMTSRELTDAGIPVQMVQLLPYIPTIATKLGPKGVLLATLLRPEDPRLWATEERQHILARAVDHPTIGGIYMRLYPAVENVEDVVSVNGAGDTFLGVLVSGLAQGARVDKMIDVAQQGAVMSLRSAEAPPPNYPPRINLQSPPTMAPRKADDDDMSSETSVSGSEFSGFESDEATSKVPRGGIFEKDSDEEELERLVLGNKAGFKDSLFQYNGAEADHQDEDGDIDLADEVNELEDVADADLFAFDTGPSGAKPAPAVTKERTTGPDPAVWEDSDDDRLAISLANTNRLRKLRISEAEDVVSGTEYSRRLRQQYLRLNPQPAWATASQGRPSKGRRKSAATSDSSASDADDSDVEAQPLEKFLRDVNKLSESGMASGQGKRRLKPETLDIQRTREIPDRHRAPADCLSFHPEFPVLLSSSKAGVLYLHHIAPEAHPTPNPQLTSVQVKQVDVRRAEFMYPKGDKIFFAGRRRYFHHWDLPSGVVQKTSQIQGHGLEHKTMEHFKMSPCGRYMALKASTKKSGGIVSIISTGSMQWIASARMTSQDGIADYAWWRSGEGLSVLGRDGQVGEYSVESKKFLGIWHDDGSVGGTVIALGGRGGPHALGEDRWVAVGSNTGITNIYERSTLIDKKKNIDDDDVALHEDPTPTRVFEQLITPITTLTFSPDGQLLAFASVHKKDALKLAHLPTCTVYRNWPTEQTPLGRISSVAFGRGSDLLAVGNDGGRIRMWNILS</sequence>
<organism evidence="9 10">
    <name type="scientific">Emericellopsis atlantica</name>
    <dbReference type="NCBI Taxonomy" id="2614577"/>
    <lineage>
        <taxon>Eukaryota</taxon>
        <taxon>Fungi</taxon>
        <taxon>Dikarya</taxon>
        <taxon>Ascomycota</taxon>
        <taxon>Pezizomycotina</taxon>
        <taxon>Sordariomycetes</taxon>
        <taxon>Hypocreomycetidae</taxon>
        <taxon>Hypocreales</taxon>
        <taxon>Bionectriaceae</taxon>
        <taxon>Emericellopsis</taxon>
    </lineage>
</organism>
<dbReference type="PROSITE" id="PS50294">
    <property type="entry name" value="WD_REPEATS_REGION"/>
    <property type="match status" value="1"/>
</dbReference>
<dbReference type="InterPro" id="IPR001680">
    <property type="entry name" value="WD40_rpt"/>
</dbReference>
<comment type="caution">
    <text evidence="9">The sequence shown here is derived from an EMBL/GenBank/DDBJ whole genome shotgun (WGS) entry which is preliminary data.</text>
</comment>
<accession>A0A9P7ZKQ8</accession>
<evidence type="ECO:0000256" key="6">
    <source>
        <dbReference type="PROSITE-ProRule" id="PRU00221"/>
    </source>
</evidence>
<keyword evidence="1" id="KW-0479">Metal-binding</keyword>
<feature type="region of interest" description="Disordered" evidence="7">
    <location>
        <begin position="849"/>
        <end position="877"/>
    </location>
</feature>
<dbReference type="Gene3D" id="3.40.1190.20">
    <property type="match status" value="1"/>
</dbReference>
<dbReference type="SUPFAM" id="SSF110581">
    <property type="entry name" value="Indigoidine synthase A-like"/>
    <property type="match status" value="1"/>
</dbReference>
<keyword evidence="6" id="KW-0853">WD repeat</keyword>
<keyword evidence="10" id="KW-1185">Reference proteome</keyword>
<evidence type="ECO:0000313" key="10">
    <source>
        <dbReference type="Proteomes" id="UP000887229"/>
    </source>
</evidence>
<dbReference type="SMART" id="SM00320">
    <property type="entry name" value="WD40"/>
    <property type="match status" value="3"/>
</dbReference>
<evidence type="ECO:0000256" key="1">
    <source>
        <dbReference type="ARBA" id="ARBA00022723"/>
    </source>
</evidence>
<evidence type="ECO:0000313" key="9">
    <source>
        <dbReference type="EMBL" id="KAG9253278.1"/>
    </source>
</evidence>
<dbReference type="GO" id="GO:0005737">
    <property type="term" value="C:cytoplasm"/>
    <property type="evidence" value="ECO:0007669"/>
    <property type="project" value="TreeGrafter"/>
</dbReference>
<dbReference type="Pfam" id="PF00294">
    <property type="entry name" value="PfkB"/>
    <property type="match status" value="2"/>
</dbReference>
<dbReference type="GO" id="GO:0046872">
    <property type="term" value="F:metal ion binding"/>
    <property type="evidence" value="ECO:0007669"/>
    <property type="project" value="UniProtKB-KW"/>
</dbReference>
<dbReference type="InterPro" id="IPR011611">
    <property type="entry name" value="PfkB_dom"/>
</dbReference>
<keyword evidence="2" id="KW-0378">Hydrolase</keyword>
<dbReference type="GO" id="GO:0004730">
    <property type="term" value="F:pseudouridylate synthase activity"/>
    <property type="evidence" value="ECO:0007669"/>
    <property type="project" value="InterPro"/>
</dbReference>
<feature type="compositionally biased region" description="Polar residues" evidence="7">
    <location>
        <begin position="331"/>
        <end position="342"/>
    </location>
</feature>
<keyword evidence="4" id="KW-0456">Lyase</keyword>
<proteinExistence type="predicted"/>
<dbReference type="SUPFAM" id="SSF50978">
    <property type="entry name" value="WD40 repeat-like"/>
    <property type="match status" value="1"/>
</dbReference>
<dbReference type="PANTHER" id="PTHR42909">
    <property type="entry name" value="ZGC:136858"/>
    <property type="match status" value="1"/>
</dbReference>
<dbReference type="EMBL" id="MU251258">
    <property type="protein sequence ID" value="KAG9253278.1"/>
    <property type="molecule type" value="Genomic_DNA"/>
</dbReference>
<dbReference type="OrthoDB" id="198885at2759"/>
<dbReference type="InterPro" id="IPR036322">
    <property type="entry name" value="WD40_repeat_dom_sf"/>
</dbReference>
<feature type="domain" description="Carbohydrate kinase PfkB" evidence="8">
    <location>
        <begin position="359"/>
        <end position="575"/>
    </location>
</feature>
<feature type="region of interest" description="Disordered" evidence="7">
    <location>
        <begin position="728"/>
        <end position="793"/>
    </location>
</feature>
<dbReference type="CDD" id="cd01941">
    <property type="entry name" value="YeiC_kinase_like"/>
    <property type="match status" value="1"/>
</dbReference>
<feature type="region of interest" description="Disordered" evidence="7">
    <location>
        <begin position="968"/>
        <end position="987"/>
    </location>
</feature>
<dbReference type="GeneID" id="70297808"/>
<keyword evidence="3" id="KW-0464">Manganese</keyword>
<evidence type="ECO:0000256" key="2">
    <source>
        <dbReference type="ARBA" id="ARBA00022801"/>
    </source>
</evidence>
<feature type="compositionally biased region" description="Pro residues" evidence="7">
    <location>
        <begin position="343"/>
        <end position="353"/>
    </location>
</feature>
<protein>
    <submittedName>
        <fullName evidence="9">Indigoidine synthase A like protein-domain-containing protein</fullName>
    </submittedName>
</protein>
<feature type="repeat" description="WD" evidence="6">
    <location>
        <begin position="1308"/>
        <end position="1336"/>
    </location>
</feature>
<dbReference type="FunFam" id="2.130.10.10:FF:000549">
    <property type="entry name" value="Small nucleolar ribonucleoprotein complex subunit"/>
    <property type="match status" value="1"/>
</dbReference>
<evidence type="ECO:0000256" key="5">
    <source>
        <dbReference type="ARBA" id="ARBA00023295"/>
    </source>
</evidence>
<evidence type="ECO:0000256" key="7">
    <source>
        <dbReference type="SAM" id="MobiDB-lite"/>
    </source>
</evidence>
<dbReference type="GO" id="GO:0016798">
    <property type="term" value="F:hydrolase activity, acting on glycosyl bonds"/>
    <property type="evidence" value="ECO:0007669"/>
    <property type="project" value="UniProtKB-KW"/>
</dbReference>
<dbReference type="InterPro" id="IPR007342">
    <property type="entry name" value="PsuG"/>
</dbReference>
<gene>
    <name evidence="9" type="ORF">F5Z01DRAFT_743850</name>
</gene>
<dbReference type="PANTHER" id="PTHR42909:SF1">
    <property type="entry name" value="CARBOHYDRATE KINASE PFKB DOMAIN-CONTAINING PROTEIN"/>
    <property type="match status" value="1"/>
</dbReference>
<dbReference type="Proteomes" id="UP000887229">
    <property type="component" value="Unassembled WGS sequence"/>
</dbReference>
<dbReference type="InterPro" id="IPR015943">
    <property type="entry name" value="WD40/YVTN_repeat-like_dom_sf"/>
</dbReference>
<dbReference type="InterPro" id="IPR022830">
    <property type="entry name" value="Indigdn_synthA-like"/>
</dbReference>
<dbReference type="SUPFAM" id="SSF53613">
    <property type="entry name" value="Ribokinase-like"/>
    <property type="match status" value="1"/>
</dbReference>
<dbReference type="Gene3D" id="3.40.1790.10">
    <property type="entry name" value="Indigoidine synthase domain"/>
    <property type="match status" value="1"/>
</dbReference>
<feature type="domain" description="Carbohydrate kinase PfkB" evidence="8">
    <location>
        <begin position="683"/>
        <end position="729"/>
    </location>
</feature>
<dbReference type="Gene3D" id="2.130.10.10">
    <property type="entry name" value="YVTN repeat-like/Quinoprotein amine dehydrogenase"/>
    <property type="match status" value="1"/>
</dbReference>
<evidence type="ECO:0000256" key="4">
    <source>
        <dbReference type="ARBA" id="ARBA00023239"/>
    </source>
</evidence>
<keyword evidence="5" id="KW-0326">Glycosidase</keyword>
<dbReference type="InterPro" id="IPR029056">
    <property type="entry name" value="Ribokinase-like"/>
</dbReference>
<evidence type="ECO:0000259" key="8">
    <source>
        <dbReference type="Pfam" id="PF00294"/>
    </source>
</evidence>
<dbReference type="PROSITE" id="PS50082">
    <property type="entry name" value="WD_REPEATS_2"/>
    <property type="match status" value="1"/>
</dbReference>
<feature type="region of interest" description="Disordered" evidence="7">
    <location>
        <begin position="331"/>
        <end position="353"/>
    </location>
</feature>
<dbReference type="RefSeq" id="XP_046117202.1">
    <property type="nucleotide sequence ID" value="XM_046266905.1"/>
</dbReference>
<dbReference type="Pfam" id="PF04227">
    <property type="entry name" value="Indigoidine_A"/>
    <property type="match status" value="1"/>
</dbReference>
<reference evidence="9" key="1">
    <citation type="journal article" date="2021" name="IMA Fungus">
        <title>Genomic characterization of three marine fungi, including Emericellopsis atlantica sp. nov. with signatures of a generalist lifestyle and marine biomass degradation.</title>
        <authorList>
            <person name="Hagestad O.C."/>
            <person name="Hou L."/>
            <person name="Andersen J.H."/>
            <person name="Hansen E.H."/>
            <person name="Altermark B."/>
            <person name="Li C."/>
            <person name="Kuhnert E."/>
            <person name="Cox R.J."/>
            <person name="Crous P.W."/>
            <person name="Spatafora J.W."/>
            <person name="Lail K."/>
            <person name="Amirebrahimi M."/>
            <person name="Lipzen A."/>
            <person name="Pangilinan J."/>
            <person name="Andreopoulos W."/>
            <person name="Hayes R.D."/>
            <person name="Ng V."/>
            <person name="Grigoriev I.V."/>
            <person name="Jackson S.A."/>
            <person name="Sutton T.D.S."/>
            <person name="Dobson A.D.W."/>
            <person name="Rama T."/>
        </authorList>
    </citation>
    <scope>NUCLEOTIDE SEQUENCE</scope>
    <source>
        <strain evidence="9">TS7</strain>
    </source>
</reference>
<feature type="compositionally biased region" description="Low complexity" evidence="7">
    <location>
        <begin position="760"/>
        <end position="772"/>
    </location>
</feature>
<evidence type="ECO:0000256" key="3">
    <source>
        <dbReference type="ARBA" id="ARBA00023211"/>
    </source>
</evidence>
<name>A0A9P7ZKQ8_9HYPO</name>
<feature type="region of interest" description="Disordered" evidence="7">
    <location>
        <begin position="924"/>
        <end position="959"/>
    </location>
</feature>